<evidence type="ECO:0000313" key="2">
    <source>
        <dbReference type="EMBL" id="GIJ05486.1"/>
    </source>
</evidence>
<dbReference type="SMART" id="SM00458">
    <property type="entry name" value="RICIN"/>
    <property type="match status" value="1"/>
</dbReference>
<protein>
    <recommendedName>
        <fullName evidence="1">Ricin B lectin domain-containing protein</fullName>
    </recommendedName>
</protein>
<dbReference type="SUPFAM" id="SSF50370">
    <property type="entry name" value="Ricin B-like lectins"/>
    <property type="match status" value="1"/>
</dbReference>
<dbReference type="EMBL" id="BOOY01000034">
    <property type="protein sequence ID" value="GIJ05486.1"/>
    <property type="molecule type" value="Genomic_DNA"/>
</dbReference>
<dbReference type="InterPro" id="IPR029062">
    <property type="entry name" value="Class_I_gatase-like"/>
</dbReference>
<accession>A0A8J4DL02</accession>
<dbReference type="Gene3D" id="2.80.10.50">
    <property type="match status" value="2"/>
</dbReference>
<dbReference type="PANTHER" id="PTHR40469">
    <property type="entry name" value="SECRETED GLYCOSYL HYDROLASE"/>
    <property type="match status" value="1"/>
</dbReference>
<reference evidence="2" key="1">
    <citation type="submission" date="2021-01" db="EMBL/GenBank/DDBJ databases">
        <title>Whole genome shotgun sequence of Spirilliplanes yamanashiensis NBRC 15828.</title>
        <authorList>
            <person name="Komaki H."/>
            <person name="Tamura T."/>
        </authorList>
    </citation>
    <scope>NUCLEOTIDE SEQUENCE</scope>
    <source>
        <strain evidence="2">NBRC 15828</strain>
    </source>
</reference>
<dbReference type="AlphaFoldDB" id="A0A8J4DL02"/>
<dbReference type="PROSITE" id="PS50231">
    <property type="entry name" value="RICIN_B_LECTIN"/>
    <property type="match status" value="1"/>
</dbReference>
<dbReference type="InterPro" id="IPR029010">
    <property type="entry name" value="ThuA-like"/>
</dbReference>
<organism evidence="2 3">
    <name type="scientific">Spirilliplanes yamanashiensis</name>
    <dbReference type="NCBI Taxonomy" id="42233"/>
    <lineage>
        <taxon>Bacteria</taxon>
        <taxon>Bacillati</taxon>
        <taxon>Actinomycetota</taxon>
        <taxon>Actinomycetes</taxon>
        <taxon>Micromonosporales</taxon>
        <taxon>Micromonosporaceae</taxon>
        <taxon>Spirilliplanes</taxon>
    </lineage>
</organism>
<proteinExistence type="predicted"/>
<dbReference type="InterPro" id="IPR035992">
    <property type="entry name" value="Ricin_B-like_lectins"/>
</dbReference>
<dbReference type="Pfam" id="PF00652">
    <property type="entry name" value="Ricin_B_lectin"/>
    <property type="match status" value="1"/>
</dbReference>
<dbReference type="SUPFAM" id="SSF52317">
    <property type="entry name" value="Class I glutamine amidotransferase-like"/>
    <property type="match status" value="1"/>
</dbReference>
<evidence type="ECO:0000313" key="3">
    <source>
        <dbReference type="Proteomes" id="UP000652013"/>
    </source>
</evidence>
<dbReference type="PANTHER" id="PTHR40469:SF2">
    <property type="entry name" value="GALACTOSE-BINDING DOMAIN-LIKE SUPERFAMILY PROTEIN"/>
    <property type="match status" value="1"/>
</dbReference>
<dbReference type="CDD" id="cd00161">
    <property type="entry name" value="beta-trefoil_Ricin-like"/>
    <property type="match status" value="1"/>
</dbReference>
<gene>
    <name evidence="2" type="ORF">Sya03_48380</name>
</gene>
<feature type="domain" description="Ricin B lectin" evidence="1">
    <location>
        <begin position="278"/>
        <end position="413"/>
    </location>
</feature>
<name>A0A8J4DL02_9ACTN</name>
<evidence type="ECO:0000259" key="1">
    <source>
        <dbReference type="SMART" id="SM00458"/>
    </source>
</evidence>
<dbReference type="Gene3D" id="3.40.50.880">
    <property type="match status" value="1"/>
</dbReference>
<sequence>MTALAAAAGLVAVSPNAGWTQAGPAPRAAAPAFKVLAFYNGTWDAAHINFVREANRWFPQAAAANGFQWESTTDWSRLNAGNLAQYRVVMFLDDAPPAAQRPAFEQYMRSGGAWLGFHVTAFTTNPSAWSWYHNTFLGTGAFRSNTWGPTRVTMRVENAAHPSVRRLPATFTSAVSEWYSWSNDLRANPDIRVLGSIDPSSFPVGTDPNQTWRSGYYPIMWTNTKYRMLYANFGHNAMNYSTNQGLSSTFDSEVQNRFLIDGLLWLGGGGAEPPSAWSSVVNRGSGKCLDLRGGAAADGTAVQQSACTGGAAQQFRLTATSGGYSRVDARLDPARVLDVANVSAADNARVQLWSYGGGANQQWRAEPLGDGHHRLVNRHSGRCLDVPAASTADGVQLVQYACNGSAAQAFRLVPAA</sequence>
<dbReference type="InterPro" id="IPR000772">
    <property type="entry name" value="Ricin_B_lectin"/>
</dbReference>
<keyword evidence="3" id="KW-1185">Reference proteome</keyword>
<comment type="caution">
    <text evidence="2">The sequence shown here is derived from an EMBL/GenBank/DDBJ whole genome shotgun (WGS) entry which is preliminary data.</text>
</comment>
<dbReference type="Proteomes" id="UP000652013">
    <property type="component" value="Unassembled WGS sequence"/>
</dbReference>
<dbReference type="Pfam" id="PF06283">
    <property type="entry name" value="ThuA"/>
    <property type="match status" value="1"/>
</dbReference>